<evidence type="ECO:0000256" key="4">
    <source>
        <dbReference type="ARBA" id="ARBA00022679"/>
    </source>
</evidence>
<sequence>MASAKANKKASAMAVELPECPVCMETMSKPIYQCASGHSLCNVCTTNLCPPNCPICRQPMTQMRNWQLEELIAKAKVPCPNKPSGCVYTMTADDLESHLKECIFRHMDCPLGAIFGRCSWNGKLGDMVNHFKERHADNFIANPDADIELSNVNIREDDRHMYLLNQGKLLFILTMKIDTSQKMAYWTVQHIGSKNMARQYIYEVCVTSKQDPRRKVVFIEHCFNDAIKADEVFRQAKCALLPLDSLNHFIANKKMSFKFLVRRLAASAPKNKTDAAVADGQNENKFNNGPPKQGSKGAGAKFVPNKGPRQKKFQQKQIILW</sequence>
<dbReference type="GO" id="GO:0031624">
    <property type="term" value="F:ubiquitin conjugating enzyme binding"/>
    <property type="evidence" value="ECO:0007669"/>
    <property type="project" value="TreeGrafter"/>
</dbReference>
<dbReference type="InterPro" id="IPR008974">
    <property type="entry name" value="TRAF-like"/>
</dbReference>
<dbReference type="Pfam" id="PF21361">
    <property type="entry name" value="Sina_ZnF"/>
    <property type="match status" value="1"/>
</dbReference>
<dbReference type="SUPFAM" id="SSF49599">
    <property type="entry name" value="TRAF domain-like"/>
    <property type="match status" value="1"/>
</dbReference>
<keyword evidence="8 10" id="KW-0862">Zinc</keyword>
<gene>
    <name evidence="14" type="ORF">g.5167</name>
</gene>
<dbReference type="EC" id="2.3.2.27" evidence="10"/>
<dbReference type="PANTHER" id="PTHR45877">
    <property type="entry name" value="E3 UBIQUITIN-PROTEIN LIGASE SIAH2"/>
    <property type="match status" value="1"/>
</dbReference>
<comment type="catalytic activity">
    <reaction evidence="1 10">
        <text>S-ubiquitinyl-[E2 ubiquitin-conjugating enzyme]-L-cysteine + [acceptor protein]-L-lysine = [E2 ubiquitin-conjugating enzyme]-L-cysteine + N(6)-ubiquitinyl-[acceptor protein]-L-lysine.</text>
        <dbReference type="EC" id="2.3.2.27"/>
    </reaction>
</comment>
<dbReference type="SUPFAM" id="SSF57850">
    <property type="entry name" value="RING/U-box"/>
    <property type="match status" value="1"/>
</dbReference>
<dbReference type="GO" id="GO:0016567">
    <property type="term" value="P:protein ubiquitination"/>
    <property type="evidence" value="ECO:0007669"/>
    <property type="project" value="UniProtKB-UniPathway"/>
</dbReference>
<dbReference type="PANTHER" id="PTHR45877:SF2">
    <property type="entry name" value="E3 UBIQUITIN-PROTEIN LIGASE SINA-RELATED"/>
    <property type="match status" value="1"/>
</dbReference>
<keyword evidence="4" id="KW-0808">Transferase</keyword>
<evidence type="ECO:0000259" key="12">
    <source>
        <dbReference type="PROSITE" id="PS50089"/>
    </source>
</evidence>
<dbReference type="PROSITE" id="PS51081">
    <property type="entry name" value="ZF_SIAH"/>
    <property type="match status" value="1"/>
</dbReference>
<dbReference type="Pfam" id="PF21362">
    <property type="entry name" value="Sina_RING"/>
    <property type="match status" value="1"/>
</dbReference>
<name>A0A1E1W7D4_PECGO</name>
<dbReference type="InterPro" id="IPR013010">
    <property type="entry name" value="Znf_SIAH"/>
</dbReference>
<dbReference type="InterPro" id="IPR001841">
    <property type="entry name" value="Znf_RING"/>
</dbReference>
<dbReference type="Pfam" id="PF03145">
    <property type="entry name" value="Sina_TRAF"/>
    <property type="match status" value="1"/>
</dbReference>
<dbReference type="InterPro" id="IPR013083">
    <property type="entry name" value="Znf_RING/FYVE/PHD"/>
</dbReference>
<keyword evidence="7 10" id="KW-0833">Ubl conjugation pathway</keyword>
<evidence type="ECO:0000256" key="5">
    <source>
        <dbReference type="ARBA" id="ARBA00022723"/>
    </source>
</evidence>
<reference evidence="14" key="1">
    <citation type="submission" date="2015-09" db="EMBL/GenBank/DDBJ databases">
        <title>De novo assembly of Pectinophora gossypiella (Pink Bollworm) gut transcriptome.</title>
        <authorList>
            <person name="Tassone E.E."/>
        </authorList>
    </citation>
    <scope>NUCLEOTIDE SEQUENCE</scope>
</reference>
<feature type="domain" description="SIAH-type" evidence="13">
    <location>
        <begin position="74"/>
        <end position="136"/>
    </location>
</feature>
<proteinExistence type="inferred from homology"/>
<keyword evidence="6 9" id="KW-0863">Zinc-finger</keyword>
<comment type="domain">
    <text evidence="10">The RING-type zinc finger domain is essential for ubiquitin ligase activity.</text>
</comment>
<evidence type="ECO:0000256" key="6">
    <source>
        <dbReference type="ARBA" id="ARBA00022771"/>
    </source>
</evidence>
<organism evidence="14">
    <name type="scientific">Pectinophora gossypiella</name>
    <name type="common">Cotton pink bollworm</name>
    <name type="synonym">Depressaria gossypiella</name>
    <dbReference type="NCBI Taxonomy" id="13191"/>
    <lineage>
        <taxon>Eukaryota</taxon>
        <taxon>Metazoa</taxon>
        <taxon>Ecdysozoa</taxon>
        <taxon>Arthropoda</taxon>
        <taxon>Hexapoda</taxon>
        <taxon>Insecta</taxon>
        <taxon>Pterygota</taxon>
        <taxon>Neoptera</taxon>
        <taxon>Endopterygota</taxon>
        <taxon>Lepidoptera</taxon>
        <taxon>Glossata</taxon>
        <taxon>Ditrysia</taxon>
        <taxon>Gelechioidea</taxon>
        <taxon>Gelechiidae</taxon>
        <taxon>Apatetrinae</taxon>
        <taxon>Pectinophora</taxon>
    </lineage>
</organism>
<comment type="pathway">
    <text evidence="2 10">Protein modification; protein ubiquitination.</text>
</comment>
<dbReference type="UniPathway" id="UPA00143"/>
<dbReference type="InterPro" id="IPR018121">
    <property type="entry name" value="7-in-absentia-prot_TRAF-dom"/>
</dbReference>
<evidence type="ECO:0000256" key="7">
    <source>
        <dbReference type="ARBA" id="ARBA00022786"/>
    </source>
</evidence>
<dbReference type="AlphaFoldDB" id="A0A1E1W7D4"/>
<dbReference type="GO" id="GO:0008270">
    <property type="term" value="F:zinc ion binding"/>
    <property type="evidence" value="ECO:0007669"/>
    <property type="project" value="UniProtKB-KW"/>
</dbReference>
<evidence type="ECO:0000313" key="14">
    <source>
        <dbReference type="EMBL" id="JAT82761.1"/>
    </source>
</evidence>
<evidence type="ECO:0000256" key="9">
    <source>
        <dbReference type="PROSITE-ProRule" id="PRU00455"/>
    </source>
</evidence>
<evidence type="ECO:0000259" key="13">
    <source>
        <dbReference type="PROSITE" id="PS51081"/>
    </source>
</evidence>
<accession>A0A1E1W7D4</accession>
<evidence type="ECO:0000256" key="8">
    <source>
        <dbReference type="ARBA" id="ARBA00022833"/>
    </source>
</evidence>
<dbReference type="GO" id="GO:0061630">
    <property type="term" value="F:ubiquitin protein ligase activity"/>
    <property type="evidence" value="ECO:0007669"/>
    <property type="project" value="UniProtKB-EC"/>
</dbReference>
<dbReference type="Gene3D" id="3.30.40.10">
    <property type="entry name" value="Zinc/RING finger domain, C3HC4 (zinc finger)"/>
    <property type="match status" value="2"/>
</dbReference>
<comment type="function">
    <text evidence="10">E3 ubiquitin-protein ligase that mediates ubiquitination and subsequent proteasomal degradation of target proteins. E3 ubiquitin ligases accept ubiquitin from an E2 ubiquitin-conjugating enzyme in the form of a thioester and then directly transfers the ubiquitin to targeted substrates.</text>
</comment>
<feature type="domain" description="RING-type" evidence="12">
    <location>
        <begin position="20"/>
        <end position="57"/>
    </location>
</feature>
<protein>
    <recommendedName>
        <fullName evidence="10">E3 ubiquitin-protein ligase</fullName>
        <ecNumber evidence="10">2.3.2.27</ecNumber>
    </recommendedName>
</protein>
<dbReference type="InterPro" id="IPR004162">
    <property type="entry name" value="SINA-like_animal"/>
</dbReference>
<comment type="similarity">
    <text evidence="3 10">Belongs to the SINA (Seven in absentia) family.</text>
</comment>
<keyword evidence="5 10" id="KW-0479">Metal-binding</keyword>
<evidence type="ECO:0000256" key="3">
    <source>
        <dbReference type="ARBA" id="ARBA00009119"/>
    </source>
</evidence>
<evidence type="ECO:0000256" key="10">
    <source>
        <dbReference type="RuleBase" id="RU201113"/>
    </source>
</evidence>
<dbReference type="GO" id="GO:0043161">
    <property type="term" value="P:proteasome-mediated ubiquitin-dependent protein catabolic process"/>
    <property type="evidence" value="ECO:0007669"/>
    <property type="project" value="TreeGrafter"/>
</dbReference>
<dbReference type="OrthoDB" id="4788989at2759"/>
<dbReference type="PROSITE" id="PS50089">
    <property type="entry name" value="ZF_RING_2"/>
    <property type="match status" value="1"/>
</dbReference>
<dbReference type="EMBL" id="GDQN01008293">
    <property type="protein sequence ID" value="JAT82761.1"/>
    <property type="molecule type" value="Transcribed_RNA"/>
</dbReference>
<comment type="domain">
    <text evidence="10">The SBD domain (substrate-binding domain) mediates the interaction with substrate proteins. It is related to the TRAF family.</text>
</comment>
<evidence type="ECO:0000256" key="11">
    <source>
        <dbReference type="SAM" id="MobiDB-lite"/>
    </source>
</evidence>
<dbReference type="InterPro" id="IPR049548">
    <property type="entry name" value="Sina-like_RING"/>
</dbReference>
<feature type="region of interest" description="Disordered" evidence="11">
    <location>
        <begin position="271"/>
        <end position="315"/>
    </location>
</feature>
<dbReference type="Gene3D" id="2.60.210.10">
    <property type="entry name" value="Apoptosis, Tumor Necrosis Factor Receptor Associated Protein 2, Chain A"/>
    <property type="match status" value="1"/>
</dbReference>
<evidence type="ECO:0000256" key="2">
    <source>
        <dbReference type="ARBA" id="ARBA00004906"/>
    </source>
</evidence>
<dbReference type="GO" id="GO:0005737">
    <property type="term" value="C:cytoplasm"/>
    <property type="evidence" value="ECO:0007669"/>
    <property type="project" value="InterPro"/>
</dbReference>
<evidence type="ECO:0000256" key="1">
    <source>
        <dbReference type="ARBA" id="ARBA00000900"/>
    </source>
</evidence>